<dbReference type="PANTHER" id="PTHR23079:SF55">
    <property type="entry name" value="RNA-DIRECTED RNA POLYMERASE"/>
    <property type="match status" value="1"/>
</dbReference>
<dbReference type="EC" id="2.7.7.48" evidence="1"/>
<comment type="catalytic activity">
    <reaction evidence="1">
        <text>RNA(n) + a ribonucleoside 5'-triphosphate = RNA(n+1) + diphosphate</text>
        <dbReference type="Rhea" id="RHEA:21248"/>
        <dbReference type="Rhea" id="RHEA-COMP:14527"/>
        <dbReference type="Rhea" id="RHEA-COMP:17342"/>
        <dbReference type="ChEBI" id="CHEBI:33019"/>
        <dbReference type="ChEBI" id="CHEBI:61557"/>
        <dbReference type="ChEBI" id="CHEBI:140395"/>
        <dbReference type="EC" id="2.7.7.48"/>
    </reaction>
</comment>
<dbReference type="PANTHER" id="PTHR23079">
    <property type="entry name" value="RNA-DEPENDENT RNA POLYMERASE"/>
    <property type="match status" value="1"/>
</dbReference>
<keyword evidence="1" id="KW-0548">Nucleotidyltransferase</keyword>
<feature type="region of interest" description="Disordered" evidence="2">
    <location>
        <begin position="618"/>
        <end position="637"/>
    </location>
</feature>
<organism evidence="4 5">
    <name type="scientific">Paramarasmius palmivorus</name>
    <dbReference type="NCBI Taxonomy" id="297713"/>
    <lineage>
        <taxon>Eukaryota</taxon>
        <taxon>Fungi</taxon>
        <taxon>Dikarya</taxon>
        <taxon>Basidiomycota</taxon>
        <taxon>Agaricomycotina</taxon>
        <taxon>Agaricomycetes</taxon>
        <taxon>Agaricomycetidae</taxon>
        <taxon>Agaricales</taxon>
        <taxon>Marasmiineae</taxon>
        <taxon>Marasmiaceae</taxon>
        <taxon>Paramarasmius</taxon>
    </lineage>
</organism>
<evidence type="ECO:0000313" key="5">
    <source>
        <dbReference type="Proteomes" id="UP001383192"/>
    </source>
</evidence>
<dbReference type="EMBL" id="JAYKXP010000070">
    <property type="protein sequence ID" value="KAK7031202.1"/>
    <property type="molecule type" value="Genomic_DNA"/>
</dbReference>
<dbReference type="GO" id="GO:0030422">
    <property type="term" value="P:siRNA processing"/>
    <property type="evidence" value="ECO:0007669"/>
    <property type="project" value="TreeGrafter"/>
</dbReference>
<sequence>MEIFVRNVDFFTSQHDVVRHLATYLHVPPYTTGAPVNFHVRMFKPRRKGDRHLHKGSGVLTVPTEDVGRLFLAQYGEPRPRSFITIRSRRLAFKLSDRPVSQDVLLSIRHSPYLDPAELEERERIAQKLESSPMLLSRLQFGWDCRDHVFSVEWDYPCVSGSKLQFDAENRRLSLQLASIQRASTINGIFGSIIEDAFPVLPQEVLINFSTIDYITRYESDGDPIILLYLSTPPLFIQAQQPFLDRDVPSLRYAHLNLSDIDGRPHSDISPYLSLMIRLVCSRSSNLARFDDLAAEAGLNLEIQREYYPVDNRRLFSSGTLKAFFAWLRRLDFHVAFQLERLLLEGCVDPREILELEMEVDELMEDAKKRGTRGCDYITMILRDFGYEAYELCWPRLGTHTLKECFLKVKSRYDRSSNIALITDREDEGIFLCMHVQITPTGMIFDGPMPERSNRVIRQYKSEHHHNFLRVSFNDEGRLHLQFNGEINGDDFVKRRVQPFFRDGLRVAGRVFYFLGYSQSALKEHAVYFMASFAQDGKEVTTDSVIKSLGNFADLSYDSKLIYCPARYAARISQGFTATDPTTTEVRNIVTDLPDIVSTDEKGQKWVHTDGVGTMSPDFAKSIHGERQSRRRGRKRPLSEYPRALQIRWMGSKGMLSVDYTLTGKTVCLRPSMVKFSGAPSNRIEIAKVFDKPGTFFLNRPLIMLLEGLGVPYDAFKKFQDIAVADAEQSITSFERASFFLQGHGLGTSFRISSVLTNLPKLGVHALQEDAFYQKFMEYGKNHVLRLLKHRARIPVPGAWNLVGIADIFQYLLPGHIFACVKPIDQSRPIYLEGPVLVSRSPTIHPGDVQIVTAIGAPPPGSPFENDDLANTLVFSTTDKRPLPSCLGGGDLDGDEYNVIPLNTLPEFWIDRARIQKPGEYPPATRRELDHPCTMSDVADFVMEYITHDVLGMVSINWRILADQTNIFEPDCMKMAELHSLAVDYPKSGNPVPIRDIPKRQNQLLPDWYAPETMYELDQTKYYRSQKAIGRLFRDITLNAPQEVVRTSRRQRRRAKQENVEEELDDIADGFAGLSIARNDPVYQLVEDRVAEFIDIDPSLDEDTEDHIRDLFQSYRSGLESICSANTLASGPTAMLTEEEAIVGTIVANSSQPRKRLDHIRKLREQTDTLVRDVRDSLAGDDTISPGKSLHRAFYAWQLAEHFCRTHRKAPPFGARSFWWVALGAVFEGVKEIEQEEFNERRRETRRRNH</sequence>
<evidence type="ECO:0000256" key="2">
    <source>
        <dbReference type="SAM" id="MobiDB-lite"/>
    </source>
</evidence>
<feature type="domain" description="RDRP core" evidence="3">
    <location>
        <begin position="438"/>
        <end position="1036"/>
    </location>
</feature>
<dbReference type="AlphaFoldDB" id="A0AAW0C0H8"/>
<accession>A0AAW0C0H8</accession>
<dbReference type="GO" id="GO:0031380">
    <property type="term" value="C:nuclear RNA-directed RNA polymerase complex"/>
    <property type="evidence" value="ECO:0007669"/>
    <property type="project" value="TreeGrafter"/>
</dbReference>
<dbReference type="InterPro" id="IPR007855">
    <property type="entry name" value="RDRP"/>
</dbReference>
<comment type="similarity">
    <text evidence="1">Belongs to the RdRP family.</text>
</comment>
<dbReference type="InterPro" id="IPR057596">
    <property type="entry name" value="RDRP_core"/>
</dbReference>
<evidence type="ECO:0000256" key="1">
    <source>
        <dbReference type="RuleBase" id="RU363098"/>
    </source>
</evidence>
<dbReference type="GO" id="GO:0003968">
    <property type="term" value="F:RNA-directed RNA polymerase activity"/>
    <property type="evidence" value="ECO:0007669"/>
    <property type="project" value="UniProtKB-KW"/>
</dbReference>
<keyword evidence="1" id="KW-0808">Transferase</keyword>
<dbReference type="Proteomes" id="UP001383192">
    <property type="component" value="Unassembled WGS sequence"/>
</dbReference>
<dbReference type="Pfam" id="PF05183">
    <property type="entry name" value="RdRP"/>
    <property type="match status" value="1"/>
</dbReference>
<reference evidence="4 5" key="1">
    <citation type="submission" date="2024-01" db="EMBL/GenBank/DDBJ databases">
        <title>A draft genome for a cacao thread blight-causing isolate of Paramarasmius palmivorus.</title>
        <authorList>
            <person name="Baruah I.K."/>
            <person name="Bukari Y."/>
            <person name="Amoako-Attah I."/>
            <person name="Meinhardt L.W."/>
            <person name="Bailey B.A."/>
            <person name="Cohen S.P."/>
        </authorList>
    </citation>
    <scope>NUCLEOTIDE SEQUENCE [LARGE SCALE GENOMIC DNA]</scope>
    <source>
        <strain evidence="4 5">GH-12</strain>
    </source>
</reference>
<proteinExistence type="inferred from homology"/>
<dbReference type="GO" id="GO:0003723">
    <property type="term" value="F:RNA binding"/>
    <property type="evidence" value="ECO:0007669"/>
    <property type="project" value="UniProtKB-KW"/>
</dbReference>
<evidence type="ECO:0000313" key="4">
    <source>
        <dbReference type="EMBL" id="KAK7031202.1"/>
    </source>
</evidence>
<protein>
    <recommendedName>
        <fullName evidence="1">RNA-dependent RNA polymerase</fullName>
        <ecNumber evidence="1">2.7.7.48</ecNumber>
    </recommendedName>
</protein>
<keyword evidence="1" id="KW-0694">RNA-binding</keyword>
<keyword evidence="5" id="KW-1185">Reference proteome</keyword>
<gene>
    <name evidence="4" type="ORF">VNI00_013618</name>
</gene>
<evidence type="ECO:0000259" key="3">
    <source>
        <dbReference type="Pfam" id="PF05183"/>
    </source>
</evidence>
<keyword evidence="1" id="KW-0696">RNA-directed RNA polymerase</keyword>
<name>A0AAW0C0H8_9AGAR</name>
<comment type="caution">
    <text evidence="4">The sequence shown here is derived from an EMBL/GenBank/DDBJ whole genome shotgun (WGS) entry which is preliminary data.</text>
</comment>